<dbReference type="RefSeq" id="WP_045774910.1">
    <property type="nucleotide sequence ID" value="NZ_LAJY01000100.1"/>
</dbReference>
<dbReference type="Proteomes" id="UP000033774">
    <property type="component" value="Unassembled WGS sequence"/>
</dbReference>
<dbReference type="OrthoDB" id="5297687at2"/>
<evidence type="ECO:0000313" key="2">
    <source>
        <dbReference type="Proteomes" id="UP000033774"/>
    </source>
</evidence>
<name>A0A0F3IUH3_9PROT</name>
<comment type="caution">
    <text evidence="1">The sequence shown here is derived from an EMBL/GenBank/DDBJ whole genome shotgun (WGS) entry which is preliminary data.</text>
</comment>
<evidence type="ECO:0000313" key="1">
    <source>
        <dbReference type="EMBL" id="KJV10395.1"/>
    </source>
</evidence>
<dbReference type="EMBL" id="LAJY01000100">
    <property type="protein sequence ID" value="KJV10395.1"/>
    <property type="molecule type" value="Genomic_DNA"/>
</dbReference>
<proteinExistence type="predicted"/>
<reference evidence="1 2" key="1">
    <citation type="submission" date="2015-03" db="EMBL/GenBank/DDBJ databases">
        <title>Draft genome sequence of Elstera litoralis.</title>
        <authorList>
            <person name="Rahalkar M.C."/>
            <person name="Dhakephalkar P.K."/>
            <person name="Pore S.D."/>
            <person name="Arora P."/>
            <person name="Kapse N.G."/>
            <person name="Pandit P.S."/>
        </authorList>
    </citation>
    <scope>NUCLEOTIDE SEQUENCE [LARGE SCALE GENOMIC DNA]</scope>
    <source>
        <strain evidence="1 2">Dia-1</strain>
    </source>
</reference>
<dbReference type="AlphaFoldDB" id="A0A0F3IUH3"/>
<sequence>MTHAIHATITASLADVQRDPLQTLAAGEGGAVAVLDQNAPAFYMIPADAFEALLERLEDGELNRLADTRQGQTIIPVSLDDL</sequence>
<accession>A0A0F3IUH3</accession>
<keyword evidence="2" id="KW-1185">Reference proteome</keyword>
<protein>
    <submittedName>
        <fullName evidence="1">Plasmid stabilization protein</fullName>
    </submittedName>
</protein>
<gene>
    <name evidence="1" type="ORF">VZ95_05120</name>
</gene>
<organism evidence="1 2">
    <name type="scientific">Elstera litoralis</name>
    <dbReference type="NCBI Taxonomy" id="552518"/>
    <lineage>
        <taxon>Bacteria</taxon>
        <taxon>Pseudomonadati</taxon>
        <taxon>Pseudomonadota</taxon>
        <taxon>Alphaproteobacteria</taxon>
        <taxon>Rhodospirillales</taxon>
        <taxon>Rhodospirillaceae</taxon>
        <taxon>Elstera</taxon>
    </lineage>
</organism>